<dbReference type="STRING" id="1070870.SAMN05444351_4490"/>
<dbReference type="PANTHER" id="PTHR35908:SF1">
    <property type="entry name" value="CONSERVED PROTEIN"/>
    <property type="match status" value="1"/>
</dbReference>
<evidence type="ECO:0000256" key="1">
    <source>
        <dbReference type="SAM" id="MobiDB-lite"/>
    </source>
</evidence>
<gene>
    <name evidence="3" type="ORF">SAMN05444351_4490</name>
</gene>
<feature type="domain" description="Glyoxalase-like" evidence="2">
    <location>
        <begin position="131"/>
        <end position="232"/>
    </location>
</feature>
<evidence type="ECO:0000313" key="3">
    <source>
        <dbReference type="EMBL" id="SHH29681.1"/>
    </source>
</evidence>
<proteinExistence type="predicted"/>
<protein>
    <recommendedName>
        <fullName evidence="2">Glyoxalase-like domain-containing protein</fullName>
    </recommendedName>
</protein>
<reference evidence="3 4" key="1">
    <citation type="submission" date="2016-11" db="EMBL/GenBank/DDBJ databases">
        <authorList>
            <person name="Jaros S."/>
            <person name="Januszkiewicz K."/>
            <person name="Wedrychowicz H."/>
        </authorList>
    </citation>
    <scope>NUCLEOTIDE SEQUENCE [LARGE SCALE GENOMIC DNA]</scope>
    <source>
        <strain evidence="3 4">DSM 45408</strain>
    </source>
</reference>
<dbReference type="InterPro" id="IPR041581">
    <property type="entry name" value="Glyoxalase_6"/>
</dbReference>
<dbReference type="Proteomes" id="UP000184471">
    <property type="component" value="Unassembled WGS sequence"/>
</dbReference>
<dbReference type="RefSeq" id="WP_073422591.1">
    <property type="nucleotide sequence ID" value="NZ_FQVX01000006.1"/>
</dbReference>
<dbReference type="CDD" id="cd06587">
    <property type="entry name" value="VOC"/>
    <property type="match status" value="1"/>
</dbReference>
<feature type="region of interest" description="Disordered" evidence="1">
    <location>
        <begin position="160"/>
        <end position="184"/>
    </location>
</feature>
<dbReference type="EMBL" id="FQVX01000006">
    <property type="protein sequence ID" value="SHH29681.1"/>
    <property type="molecule type" value="Genomic_DNA"/>
</dbReference>
<dbReference type="Pfam" id="PF18029">
    <property type="entry name" value="Glyoxalase_6"/>
    <property type="match status" value="2"/>
</dbReference>
<dbReference type="Gene3D" id="3.10.180.10">
    <property type="entry name" value="2,3-Dihydroxybiphenyl 1,2-Dioxygenase, domain 1"/>
    <property type="match status" value="2"/>
</dbReference>
<dbReference type="InterPro" id="IPR029068">
    <property type="entry name" value="Glyas_Bleomycin-R_OHBP_Dase"/>
</dbReference>
<accession>A0A1M5RU53</accession>
<evidence type="ECO:0000313" key="4">
    <source>
        <dbReference type="Proteomes" id="UP000184471"/>
    </source>
</evidence>
<evidence type="ECO:0000259" key="2">
    <source>
        <dbReference type="Pfam" id="PF18029"/>
    </source>
</evidence>
<keyword evidence="4" id="KW-1185">Reference proteome</keyword>
<dbReference type="AlphaFoldDB" id="A0A1M5RU53"/>
<organism evidence="3 4">
    <name type="scientific">Geodermatophilus nigrescens</name>
    <dbReference type="NCBI Taxonomy" id="1070870"/>
    <lineage>
        <taxon>Bacteria</taxon>
        <taxon>Bacillati</taxon>
        <taxon>Actinomycetota</taxon>
        <taxon>Actinomycetes</taxon>
        <taxon>Geodermatophilales</taxon>
        <taxon>Geodermatophilaceae</taxon>
        <taxon>Geodermatophilus</taxon>
    </lineage>
</organism>
<sequence length="233" mass="24104">MSCHLDALAVGAHDPAALARFWAGLLGRDTVEGPGGVDVPPGEDPGLRLRFLPTARPRAGRNRMHLDLTSATPGDQRATVERALALGGRHLDVGQLPEEEHVVLADPEGNEFCVIEAGNRFLEGCGPVGAVACDGTRAVGLFWAAALAWPLVWDEGEETAVQSPRGGPKVTWGGSPPAPGTGRGRLHLDLVPDGGDREAEADRLVGLGAARAGTTAGGAVELVDPDGTGFRLL</sequence>
<dbReference type="PANTHER" id="PTHR35908">
    <property type="entry name" value="HYPOTHETICAL FUSION PROTEIN"/>
    <property type="match status" value="1"/>
</dbReference>
<dbReference type="SUPFAM" id="SSF54593">
    <property type="entry name" value="Glyoxalase/Bleomycin resistance protein/Dihydroxybiphenyl dioxygenase"/>
    <property type="match status" value="1"/>
</dbReference>
<dbReference type="OrthoDB" id="3212826at2"/>
<feature type="domain" description="Glyoxalase-like" evidence="2">
    <location>
        <begin position="9"/>
        <end position="115"/>
    </location>
</feature>
<name>A0A1M5RU53_9ACTN</name>